<comment type="caution">
    <text evidence="3">The sequence shown here is derived from an EMBL/GenBank/DDBJ whole genome shotgun (WGS) entry which is preliminary data.</text>
</comment>
<dbReference type="InterPro" id="IPR004242">
    <property type="entry name" value="Transposase_21"/>
</dbReference>
<evidence type="ECO:0000313" key="4">
    <source>
        <dbReference type="Proteomes" id="UP000029665"/>
    </source>
</evidence>
<accession>A0A060SET7</accession>
<reference evidence="3" key="1">
    <citation type="submission" date="2014-01" db="EMBL/GenBank/DDBJ databases">
        <title>The genome of the white-rot fungus Pycnoporus cinnabarinus: a basidiomycete model with a versatile arsenal for lignocellulosic biomass breakdown.</title>
        <authorList>
            <person name="Levasseur A."/>
            <person name="Lomascolo A."/>
            <person name="Ruiz-Duenas F.J."/>
            <person name="Uzan E."/>
            <person name="Piumi F."/>
            <person name="Kues U."/>
            <person name="Ram A.F.J."/>
            <person name="Murat C."/>
            <person name="Haon M."/>
            <person name="Benoit I."/>
            <person name="Arfi Y."/>
            <person name="Chevret D."/>
            <person name="Drula E."/>
            <person name="Kwon M.J."/>
            <person name="Gouret P."/>
            <person name="Lesage-Meessen L."/>
            <person name="Lombard V."/>
            <person name="Mariette J."/>
            <person name="Noirot C."/>
            <person name="Park J."/>
            <person name="Patyshakuliyeva A."/>
            <person name="Wieneger R.A.B."/>
            <person name="Wosten H.A.B."/>
            <person name="Martin F."/>
            <person name="Coutinho P.M."/>
            <person name="de Vries R."/>
            <person name="Martinez A.T."/>
            <person name="Klopp C."/>
            <person name="Pontarotti P."/>
            <person name="Henrissat B."/>
            <person name="Record E."/>
        </authorList>
    </citation>
    <scope>NUCLEOTIDE SEQUENCE [LARGE SCALE GENOMIC DNA]</scope>
    <source>
        <strain evidence="3">BRFM137</strain>
    </source>
</reference>
<dbReference type="EMBL" id="CCBP010000119">
    <property type="protein sequence ID" value="CDO73032.1"/>
    <property type="molecule type" value="Genomic_DNA"/>
</dbReference>
<feature type="region of interest" description="Disordered" evidence="1">
    <location>
        <begin position="70"/>
        <end position="100"/>
    </location>
</feature>
<feature type="compositionally biased region" description="Low complexity" evidence="1">
    <location>
        <begin position="70"/>
        <end position="83"/>
    </location>
</feature>
<keyword evidence="2" id="KW-1133">Transmembrane helix</keyword>
<dbReference type="AlphaFoldDB" id="A0A060SET7"/>
<dbReference type="PANTHER" id="PTHR46579">
    <property type="entry name" value="F5/8 TYPE C DOMAIN-CONTAINING PROTEIN-RELATED"/>
    <property type="match status" value="1"/>
</dbReference>
<protein>
    <submittedName>
        <fullName evidence="3">Uncharacterized protein</fullName>
    </submittedName>
</protein>
<feature type="compositionally biased region" description="Low complexity" evidence="1">
    <location>
        <begin position="156"/>
        <end position="169"/>
    </location>
</feature>
<dbReference type="STRING" id="5643.A0A060SET7"/>
<dbReference type="HOGENOM" id="CLU_006784_1_1_1"/>
<feature type="compositionally biased region" description="Low complexity" evidence="1">
    <location>
        <begin position="179"/>
        <end position="189"/>
    </location>
</feature>
<feature type="transmembrane region" description="Helical" evidence="2">
    <location>
        <begin position="893"/>
        <end position="911"/>
    </location>
</feature>
<dbReference type="PANTHER" id="PTHR46579:SF1">
    <property type="entry name" value="F5_8 TYPE C DOMAIN-CONTAINING PROTEIN"/>
    <property type="match status" value="1"/>
</dbReference>
<gene>
    <name evidence="3" type="ORF">BN946_scf185007.g86</name>
</gene>
<sequence>MNFPHREDAAEVLSASTRELVGHSAVNHVHVKTGCSTGGSDVYAAEDLSIGDAHAGHDLSPWDAASLSYAGSPRARSQSQSRARSGRDSPVLLIPEDEDLSMEDAHAREEDAPALRDGVSLSYAGSFGNRPCSRSSFASRSDYGAQPRSQMPACARPTLSRTRSSSQTRRSSRTRSGARSRPASSHSRSGFQGARSPPRGRSHDTVPNESGQASSRSPSPASSHASNLSDGIDIAADPLYEEIEEIFDKILEDEDLTDAHIPYNNTARPRALNEHPLIRNAYVHVYVASVVHGATKDLCKHLLDGYFSMFAALPATAGYEVGGLEDMARTLRTVERRLGVDPDRYITFYFCCNICWDHHHPLKLYQLAGAFCPRDGCPGVLFTEKVMADGDIKRIPVKVIPTTDLITSLYRIASRPDRVADWNAWRGDSDEARQTPPLEQDDWPGWTDPSYRMFDIMDGWRWRTIAAGLQRRRGGCWGINDIDVDGLNQQFVALPNGLVLQINLDWRFRATKKGGYSVGAVYITICNNPRAIRFRREETILYCVIPGPQEPTTDHLNSILLPLIKELQRLYGGISFQISDDDEPELLHAFLNNITSDLPAAHKLNGLRGHTSNAFMCDMCDAPFNSLVNPECFDPGRFRFRDDWRFIKYAFLSRVADEDERAEILEKRGVQWLVLDSLADWLPGRDSPPDFMHAAYLGEAKHVVQGILAKGGMFTQRRRSDKPLEKINSFLASIWWPAWVSRPPTGLISGGSGKADQWRNLISVLPVALYVAWQIDGEIPDKDAPLPRSSTKASKARQRVEELLNKRRRAHVAADPETTGKDMEELAHLRMSRNYRDHYETTMEWATSLRIYGSQSISVEETMRAADCHARACQAWARMFCHLMPYFHIMMHLWFWILFLGPVYAWWCYAFERNNGFLARLRHNGHTGGQLEATMMRGWTKSMLLFELIEHLDSLVNKSAQDVEAITKLRSILKGNTADDATQRGTLLTMIATMNAERGNGQ</sequence>
<dbReference type="Proteomes" id="UP000029665">
    <property type="component" value="Unassembled WGS sequence"/>
</dbReference>
<keyword evidence="4" id="KW-1185">Reference proteome</keyword>
<feature type="region of interest" description="Disordered" evidence="1">
    <location>
        <begin position="131"/>
        <end position="228"/>
    </location>
</feature>
<dbReference type="OrthoDB" id="3248986at2759"/>
<dbReference type="OMA" id="DPSYRMF"/>
<evidence type="ECO:0000256" key="1">
    <source>
        <dbReference type="SAM" id="MobiDB-lite"/>
    </source>
</evidence>
<dbReference type="Pfam" id="PF02992">
    <property type="entry name" value="Transposase_21"/>
    <property type="match status" value="1"/>
</dbReference>
<feature type="compositionally biased region" description="Low complexity" evidence="1">
    <location>
        <begin position="210"/>
        <end position="228"/>
    </location>
</feature>
<name>A0A060SET7_PYCCI</name>
<evidence type="ECO:0000256" key="2">
    <source>
        <dbReference type="SAM" id="Phobius"/>
    </source>
</evidence>
<organism evidence="3 4">
    <name type="scientific">Pycnoporus cinnabarinus</name>
    <name type="common">Cinnabar-red polypore</name>
    <name type="synonym">Trametes cinnabarina</name>
    <dbReference type="NCBI Taxonomy" id="5643"/>
    <lineage>
        <taxon>Eukaryota</taxon>
        <taxon>Fungi</taxon>
        <taxon>Dikarya</taxon>
        <taxon>Basidiomycota</taxon>
        <taxon>Agaricomycotina</taxon>
        <taxon>Agaricomycetes</taxon>
        <taxon>Polyporales</taxon>
        <taxon>Polyporaceae</taxon>
        <taxon>Trametes</taxon>
    </lineage>
</organism>
<keyword evidence="2" id="KW-0472">Membrane</keyword>
<evidence type="ECO:0000313" key="3">
    <source>
        <dbReference type="EMBL" id="CDO73032.1"/>
    </source>
</evidence>
<proteinExistence type="predicted"/>
<keyword evidence="2" id="KW-0812">Transmembrane</keyword>